<feature type="transmembrane region" description="Helical" evidence="1">
    <location>
        <begin position="38"/>
        <end position="56"/>
    </location>
</feature>
<keyword evidence="1" id="KW-0812">Transmembrane</keyword>
<evidence type="ECO:0000256" key="1">
    <source>
        <dbReference type="SAM" id="Phobius"/>
    </source>
</evidence>
<reference evidence="2 3" key="1">
    <citation type="submission" date="2015-09" db="EMBL/GenBank/DDBJ databases">
        <authorList>
            <consortium name="Swine Surveillance"/>
        </authorList>
    </citation>
    <scope>NUCLEOTIDE SEQUENCE [LARGE SCALE GENOMIC DNA]</scope>
    <source>
        <strain evidence="2 3">CECT 8399</strain>
    </source>
</reference>
<evidence type="ECO:0000313" key="3">
    <source>
        <dbReference type="Proteomes" id="UP000051326"/>
    </source>
</evidence>
<proteinExistence type="predicted"/>
<sequence>MTETWTLILGLAAATFAVRLSGCLLGRRLPDHGPWARGLQALPGCLILSLVTYLLMQGGPQEWAAGAAALTAALLTRSLPLTMAAGIAAICLIRAYF</sequence>
<dbReference type="Proteomes" id="UP000051326">
    <property type="component" value="Unassembled WGS sequence"/>
</dbReference>
<dbReference type="AlphaFoldDB" id="A0A0P1HD40"/>
<keyword evidence="1" id="KW-1133">Transmembrane helix</keyword>
<dbReference type="InterPro" id="IPR008407">
    <property type="entry name" value="Brnchd-chn_aa_trnsp_AzlD"/>
</dbReference>
<dbReference type="Pfam" id="PF05437">
    <property type="entry name" value="AzlD"/>
    <property type="match status" value="1"/>
</dbReference>
<protein>
    <submittedName>
        <fullName evidence="2">Putative membrane protein</fullName>
    </submittedName>
</protein>
<evidence type="ECO:0000313" key="2">
    <source>
        <dbReference type="EMBL" id="CUI01568.1"/>
    </source>
</evidence>
<gene>
    <name evidence="2" type="ORF">PHA8399_03713</name>
</gene>
<dbReference type="STRING" id="1396826.PHA8399_03713"/>
<name>A0A0P1HD40_9RHOB</name>
<feature type="transmembrane region" description="Helical" evidence="1">
    <location>
        <begin position="6"/>
        <end position="26"/>
    </location>
</feature>
<keyword evidence="1" id="KW-0472">Membrane</keyword>
<dbReference type="RefSeq" id="WP_058287558.1">
    <property type="nucleotide sequence ID" value="NZ_CYSR01000031.1"/>
</dbReference>
<accession>A0A0P1HD40</accession>
<dbReference type="EMBL" id="CYSR01000031">
    <property type="protein sequence ID" value="CUI01568.1"/>
    <property type="molecule type" value="Genomic_DNA"/>
</dbReference>
<feature type="transmembrane region" description="Helical" evidence="1">
    <location>
        <begin position="68"/>
        <end position="93"/>
    </location>
</feature>
<organism evidence="2 3">
    <name type="scientific">Leisingera aquaemixtae</name>
    <dbReference type="NCBI Taxonomy" id="1396826"/>
    <lineage>
        <taxon>Bacteria</taxon>
        <taxon>Pseudomonadati</taxon>
        <taxon>Pseudomonadota</taxon>
        <taxon>Alphaproteobacteria</taxon>
        <taxon>Rhodobacterales</taxon>
        <taxon>Roseobacteraceae</taxon>
        <taxon>Leisingera</taxon>
    </lineage>
</organism>